<evidence type="ECO:0000259" key="7">
    <source>
        <dbReference type="Pfam" id="PF17390"/>
    </source>
</evidence>
<dbReference type="Pfam" id="PF17390">
    <property type="entry name" value="Bac_rhamnosid_C"/>
    <property type="match status" value="1"/>
</dbReference>
<dbReference type="Pfam" id="PF08531">
    <property type="entry name" value="Bac_rhamnosid_N"/>
    <property type="match status" value="1"/>
</dbReference>
<feature type="domain" description="Alpha-L-rhamnosidase C-terminal" evidence="7">
    <location>
        <begin position="780"/>
        <end position="857"/>
    </location>
</feature>
<dbReference type="HOGENOM" id="CLU_002926_0_0_1"/>
<accession>A0A0A2K9S7</accession>
<sequence>MTVQPTTVRFEHRHSGLGIGLPNPRLSWRFTGQEQSWIQQAYELSIRKTGLQEECYKVDSGDSVLVPWPSSPLKSSEQAEVRVRVWPENQSAPTAWSEPSLVECGLLHANDWDCQLIELSEPQDIDKPKRPVWFRKRFAIRPTQRVRKARLYITSLGVYHAEINGQSVGDDQLAPGWTNYQFRQPYQTYDVTESLHAGDNVIAAEVGEGWYAGRFGLFGGQRNIYGSSVGLICQLSIAYEDGEVQRVGSSHEWDATFGPRLTSELYDGEVYDAQQHMNVLQDGGWLPVKSSNLGSIAPKLFSPDSPPVRCTQEILFKEIVSRSPGKVILDFGQNLVGRLRVNVTGPPGHTVTFQHVEVLENGKCATRPLRHAAAKDTLILSGETIQWEPRFTFHGFRYVEVTNWPANDGLPGPDDVIARVLHTDMERTGWFECSDPLLNQLHENIVWGMRGNFLSVPTDCPQRDERLGWTGDISVFAPTGAYLYGVTGMLQDWVRNLALEQLEGNGNVPPLISPNLFGPQGKNPTALWGDCVVKLPWDLYQVTGDIQILEDQWESMRRWIDHGIDLDERGLWRKGKTWQLGDWLDPIAPPDEPGNGRTDPFLVADACLINSLDLITRVSDLTGKMTDQCRYAEWASRARREFAQEYISATGRVVSDSQTALALAIEYNLLPTAEQTRCAAERLEEIIRSKARFKIATGFAGTPIIGHALTKVNRSQLFYRMLLNRKCPSWLYTVLMGATTIWERWDSMLPDGSVNPGEMTSFNHYALGAVGDWMHQVVGGLSMVEPGWKKIRIRPIPGGGLSRAKVNYLSPYGMIEVEWHIEENTNGGDESFRLRVSIPPNSTAMIFFPQECHATITVGSGTYEYQAPYSSPEWPPLPIYPPFAPHDDDTP</sequence>
<dbReference type="EC" id="3.2.1.40" evidence="2"/>
<evidence type="ECO:0000256" key="2">
    <source>
        <dbReference type="ARBA" id="ARBA00012652"/>
    </source>
</evidence>
<dbReference type="Pfam" id="PF17389">
    <property type="entry name" value="Bac_rhamnosid6H"/>
    <property type="match status" value="1"/>
</dbReference>
<dbReference type="Gene3D" id="2.60.420.10">
    <property type="entry name" value="Maltose phosphorylase, domain 3"/>
    <property type="match status" value="1"/>
</dbReference>
<feature type="domain" description="Bacterial alpha-L-rhamnosidase N-terminal" evidence="5">
    <location>
        <begin position="145"/>
        <end position="311"/>
    </location>
</feature>
<comment type="caution">
    <text evidence="8">The sequence shown here is derived from an EMBL/GenBank/DDBJ whole genome shotgun (WGS) entry which is preliminary data.</text>
</comment>
<keyword evidence="3" id="KW-0378">Hydrolase</keyword>
<proteinExistence type="predicted"/>
<dbReference type="AlphaFoldDB" id="A0A0A2K9S7"/>
<dbReference type="InterPro" id="IPR008902">
    <property type="entry name" value="Rhamnosid_concanavalin"/>
</dbReference>
<dbReference type="SUPFAM" id="SSF49785">
    <property type="entry name" value="Galactose-binding domain-like"/>
    <property type="match status" value="1"/>
</dbReference>
<evidence type="ECO:0000313" key="9">
    <source>
        <dbReference type="Proteomes" id="UP000030104"/>
    </source>
</evidence>
<feature type="domain" description="Alpha-L-rhamnosidase six-hairpin glycosidase" evidence="6">
    <location>
        <begin position="426"/>
        <end position="778"/>
    </location>
</feature>
<dbReference type="OMA" id="KRVQYQT"/>
<dbReference type="PIRSF" id="PIRSF010631">
    <property type="entry name" value="A-rhamnsds"/>
    <property type="match status" value="1"/>
</dbReference>
<dbReference type="UniPathway" id="UPA00280"/>
<dbReference type="InterPro" id="IPR013783">
    <property type="entry name" value="Ig-like_fold"/>
</dbReference>
<dbReference type="STRING" id="40296.A0A0A2K9S7"/>
<dbReference type="EMBL" id="JQGA01001631">
    <property type="protein sequence ID" value="KGO63636.1"/>
    <property type="molecule type" value="Genomic_DNA"/>
</dbReference>
<evidence type="ECO:0000313" key="8">
    <source>
        <dbReference type="EMBL" id="KGO63636.1"/>
    </source>
</evidence>
<dbReference type="Gene3D" id="2.60.40.10">
    <property type="entry name" value="Immunoglobulins"/>
    <property type="match status" value="1"/>
</dbReference>
<dbReference type="PhylomeDB" id="A0A0A2K9S7"/>
<dbReference type="PANTHER" id="PTHR33307">
    <property type="entry name" value="ALPHA-RHAMNOSIDASE (EUROFUNG)"/>
    <property type="match status" value="1"/>
</dbReference>
<feature type="domain" description="Alpha-L-rhamnosidase concanavalin-like" evidence="4">
    <location>
        <begin position="323"/>
        <end position="422"/>
    </location>
</feature>
<dbReference type="Proteomes" id="UP000030104">
    <property type="component" value="Unassembled WGS sequence"/>
</dbReference>
<evidence type="ECO:0000256" key="3">
    <source>
        <dbReference type="ARBA" id="ARBA00022801"/>
    </source>
</evidence>
<dbReference type="PANTHER" id="PTHR33307:SF6">
    <property type="entry name" value="ALPHA-RHAMNOSIDASE (EUROFUNG)-RELATED"/>
    <property type="match status" value="1"/>
</dbReference>
<dbReference type="OrthoDB" id="10036721at2759"/>
<dbReference type="InterPro" id="IPR035398">
    <property type="entry name" value="Bac_rhamnosid_C"/>
</dbReference>
<keyword evidence="9" id="KW-1185">Reference proteome</keyword>
<dbReference type="InterPro" id="IPR008979">
    <property type="entry name" value="Galactose-bd-like_sf"/>
</dbReference>
<protein>
    <recommendedName>
        <fullName evidence="2">alpha-L-rhamnosidase</fullName>
        <ecNumber evidence="2">3.2.1.40</ecNumber>
    </recommendedName>
</protein>
<evidence type="ECO:0000259" key="4">
    <source>
        <dbReference type="Pfam" id="PF05592"/>
    </source>
</evidence>
<dbReference type="InterPro" id="IPR008928">
    <property type="entry name" value="6-hairpin_glycosidase_sf"/>
</dbReference>
<dbReference type="Pfam" id="PF05592">
    <property type="entry name" value="Bac_rhamnosid"/>
    <property type="match status" value="1"/>
</dbReference>
<comment type="catalytic activity">
    <reaction evidence="1">
        <text>Hydrolysis of terminal non-reducing alpha-L-rhamnose residues in alpha-L-rhamnosides.</text>
        <dbReference type="EC" id="3.2.1.40"/>
    </reaction>
</comment>
<dbReference type="GO" id="GO:0030596">
    <property type="term" value="F:alpha-L-rhamnosidase activity"/>
    <property type="evidence" value="ECO:0007669"/>
    <property type="project" value="UniProtKB-EC"/>
</dbReference>
<evidence type="ECO:0000256" key="1">
    <source>
        <dbReference type="ARBA" id="ARBA00001445"/>
    </source>
</evidence>
<dbReference type="Gene3D" id="2.60.120.260">
    <property type="entry name" value="Galactose-binding domain-like"/>
    <property type="match status" value="2"/>
</dbReference>
<dbReference type="SUPFAM" id="SSF48208">
    <property type="entry name" value="Six-hairpin glycosidases"/>
    <property type="match status" value="1"/>
</dbReference>
<gene>
    <name evidence="8" type="ORF">PITC_049020</name>
</gene>
<dbReference type="InterPro" id="IPR012341">
    <property type="entry name" value="6hp_glycosidase-like_sf"/>
</dbReference>
<evidence type="ECO:0000259" key="5">
    <source>
        <dbReference type="Pfam" id="PF08531"/>
    </source>
</evidence>
<dbReference type="InterPro" id="IPR013737">
    <property type="entry name" value="Bac_rhamnosid_N"/>
</dbReference>
<organism evidence="8 9">
    <name type="scientific">Penicillium italicum</name>
    <name type="common">Blue mold</name>
    <dbReference type="NCBI Taxonomy" id="40296"/>
    <lineage>
        <taxon>Eukaryota</taxon>
        <taxon>Fungi</taxon>
        <taxon>Dikarya</taxon>
        <taxon>Ascomycota</taxon>
        <taxon>Pezizomycotina</taxon>
        <taxon>Eurotiomycetes</taxon>
        <taxon>Eurotiomycetidae</taxon>
        <taxon>Eurotiales</taxon>
        <taxon>Aspergillaceae</taxon>
        <taxon>Penicillium</taxon>
    </lineage>
</organism>
<dbReference type="InterPro" id="IPR016007">
    <property type="entry name" value="Alpha_rhamnosid"/>
</dbReference>
<evidence type="ECO:0000259" key="6">
    <source>
        <dbReference type="Pfam" id="PF17389"/>
    </source>
</evidence>
<reference evidence="8 9" key="1">
    <citation type="journal article" date="2015" name="Mol. Plant Microbe Interact.">
        <title>Genome, transcriptome, and functional analyses of Penicillium expansum provide new insights into secondary metabolism and pathogenicity.</title>
        <authorList>
            <person name="Ballester A.R."/>
            <person name="Marcet-Houben M."/>
            <person name="Levin E."/>
            <person name="Sela N."/>
            <person name="Selma-Lazaro C."/>
            <person name="Carmona L."/>
            <person name="Wisniewski M."/>
            <person name="Droby S."/>
            <person name="Gonzalez-Candelas L."/>
            <person name="Gabaldon T."/>
        </authorList>
    </citation>
    <scope>NUCLEOTIDE SEQUENCE [LARGE SCALE GENOMIC DNA]</scope>
    <source>
        <strain evidence="8 9">PHI-1</strain>
    </source>
</reference>
<name>A0A0A2K9S7_PENIT</name>
<dbReference type="GO" id="GO:0005975">
    <property type="term" value="P:carbohydrate metabolic process"/>
    <property type="evidence" value="ECO:0007669"/>
    <property type="project" value="InterPro"/>
</dbReference>
<dbReference type="Gene3D" id="1.50.10.10">
    <property type="match status" value="1"/>
</dbReference>
<dbReference type="InterPro" id="IPR035396">
    <property type="entry name" value="Bac_rhamnosid6H"/>
</dbReference>
<dbReference type="Pfam" id="PF25788">
    <property type="entry name" value="Ig_Rha78A_N"/>
    <property type="match status" value="1"/>
</dbReference>